<dbReference type="SMART" id="SM00184">
    <property type="entry name" value="RING"/>
    <property type="match status" value="1"/>
</dbReference>
<evidence type="ECO:0000256" key="4">
    <source>
        <dbReference type="ARBA" id="ARBA00022723"/>
    </source>
</evidence>
<feature type="compositionally biased region" description="Polar residues" evidence="9">
    <location>
        <begin position="69"/>
        <end position="81"/>
    </location>
</feature>
<dbReference type="SUPFAM" id="SSF57850">
    <property type="entry name" value="RING/U-box"/>
    <property type="match status" value="1"/>
</dbReference>
<comment type="catalytic activity">
    <reaction evidence="1">
        <text>S-ubiquitinyl-[E2 ubiquitin-conjugating enzyme]-L-cysteine + [acceptor protein]-L-lysine = [E2 ubiquitin-conjugating enzyme]-L-cysteine + N(6)-ubiquitinyl-[acceptor protein]-L-lysine.</text>
        <dbReference type="EC" id="2.3.2.27"/>
    </reaction>
</comment>
<dbReference type="EC" id="2.3.2.27" evidence="2"/>
<dbReference type="OrthoDB" id="8062037at2759"/>
<keyword evidence="4" id="KW-0479">Metal-binding</keyword>
<dbReference type="KEGG" id="pda:113463038"/>
<feature type="compositionally biased region" description="Basic and acidic residues" evidence="9">
    <location>
        <begin position="82"/>
        <end position="112"/>
    </location>
</feature>
<protein>
    <recommendedName>
        <fullName evidence="2">RING-type E3 ubiquitin transferase</fullName>
        <ecNumber evidence="2">2.3.2.27</ecNumber>
    </recommendedName>
</protein>
<keyword evidence="7" id="KW-0862">Zinc</keyword>
<evidence type="ECO:0000256" key="8">
    <source>
        <dbReference type="PROSITE-ProRule" id="PRU00175"/>
    </source>
</evidence>
<keyword evidence="6" id="KW-0833">Ubl conjugation pathway</keyword>
<evidence type="ECO:0000256" key="2">
    <source>
        <dbReference type="ARBA" id="ARBA00012483"/>
    </source>
</evidence>
<dbReference type="RefSeq" id="XP_026662324.2">
    <property type="nucleotide sequence ID" value="XM_026806523.2"/>
</dbReference>
<evidence type="ECO:0000256" key="6">
    <source>
        <dbReference type="ARBA" id="ARBA00022786"/>
    </source>
</evidence>
<keyword evidence="5 8" id="KW-0863">Zinc-finger</keyword>
<dbReference type="GO" id="GO:0008270">
    <property type="term" value="F:zinc ion binding"/>
    <property type="evidence" value="ECO:0007669"/>
    <property type="project" value="UniProtKB-KW"/>
</dbReference>
<keyword evidence="11" id="KW-1185">Reference proteome</keyword>
<dbReference type="AlphaFoldDB" id="A0A8B8J761"/>
<gene>
    <name evidence="12" type="primary">LOC113463038</name>
</gene>
<feature type="compositionally biased region" description="Polar residues" evidence="9">
    <location>
        <begin position="31"/>
        <end position="55"/>
    </location>
</feature>
<dbReference type="Gene3D" id="3.30.40.10">
    <property type="entry name" value="Zinc/RING finger domain, C3HC4 (zinc finger)"/>
    <property type="match status" value="1"/>
</dbReference>
<evidence type="ECO:0000256" key="1">
    <source>
        <dbReference type="ARBA" id="ARBA00000900"/>
    </source>
</evidence>
<dbReference type="PROSITE" id="PS50089">
    <property type="entry name" value="ZF_RING_2"/>
    <property type="match status" value="1"/>
</dbReference>
<name>A0A8B8J761_PHODC</name>
<evidence type="ECO:0000313" key="11">
    <source>
        <dbReference type="Proteomes" id="UP000228380"/>
    </source>
</evidence>
<reference evidence="12" key="2">
    <citation type="submission" date="2025-08" db="UniProtKB">
        <authorList>
            <consortium name="RefSeq"/>
        </authorList>
    </citation>
    <scope>IDENTIFICATION</scope>
    <source>
        <tissue evidence="12">Young leaves</tissue>
    </source>
</reference>
<dbReference type="GeneID" id="113463038"/>
<feature type="domain" description="RING-type" evidence="10">
    <location>
        <begin position="125"/>
        <end position="166"/>
    </location>
</feature>
<evidence type="ECO:0000256" key="9">
    <source>
        <dbReference type="SAM" id="MobiDB-lite"/>
    </source>
</evidence>
<evidence type="ECO:0000256" key="5">
    <source>
        <dbReference type="ARBA" id="ARBA00022771"/>
    </source>
</evidence>
<dbReference type="InterPro" id="IPR013083">
    <property type="entry name" value="Znf_RING/FYVE/PHD"/>
</dbReference>
<dbReference type="GO" id="GO:0061630">
    <property type="term" value="F:ubiquitin protein ligase activity"/>
    <property type="evidence" value="ECO:0007669"/>
    <property type="project" value="UniProtKB-EC"/>
</dbReference>
<dbReference type="PANTHER" id="PTHR46463">
    <property type="entry name" value="ZINC FINGER, RING/FYVE/PHD-TYPE"/>
    <property type="match status" value="1"/>
</dbReference>
<feature type="region of interest" description="Disordered" evidence="9">
    <location>
        <begin position="1"/>
        <end position="119"/>
    </location>
</feature>
<dbReference type="Proteomes" id="UP000228380">
    <property type="component" value="Chromosome 11"/>
</dbReference>
<dbReference type="InterPro" id="IPR001841">
    <property type="entry name" value="Znf_RING"/>
</dbReference>
<sequence length="180" mass="20400">MGSSSSRPRAKNNHGGEQRSAAGASEPPIQRSGNQISSSNQDKTNNEQPYQQQLMRSDEANVMAAESFSEITISGNATQRTEPLHTESKNEKMVSSTHKGDTTPQKETRRTDAQPLSGDLDDKECPICLEEYDIENPKLILNCRHHYHMQCILQWMERSATCPTCNRVMTFDEIFYNQQY</sequence>
<accession>A0A8B8J761</accession>
<organism evidence="11 12">
    <name type="scientific">Phoenix dactylifera</name>
    <name type="common">Date palm</name>
    <dbReference type="NCBI Taxonomy" id="42345"/>
    <lineage>
        <taxon>Eukaryota</taxon>
        <taxon>Viridiplantae</taxon>
        <taxon>Streptophyta</taxon>
        <taxon>Embryophyta</taxon>
        <taxon>Tracheophyta</taxon>
        <taxon>Spermatophyta</taxon>
        <taxon>Magnoliopsida</taxon>
        <taxon>Liliopsida</taxon>
        <taxon>Arecaceae</taxon>
        <taxon>Coryphoideae</taxon>
        <taxon>Phoeniceae</taxon>
        <taxon>Phoenix</taxon>
    </lineage>
</organism>
<evidence type="ECO:0000259" key="10">
    <source>
        <dbReference type="PROSITE" id="PS50089"/>
    </source>
</evidence>
<evidence type="ECO:0000313" key="12">
    <source>
        <dbReference type="RefSeq" id="XP_026662324.2"/>
    </source>
</evidence>
<dbReference type="Pfam" id="PF13639">
    <property type="entry name" value="zf-RING_2"/>
    <property type="match status" value="1"/>
</dbReference>
<proteinExistence type="predicted"/>
<dbReference type="PANTHER" id="PTHR46463:SF89">
    <property type="entry name" value="E3 UBIQUITIN-PROTEIN LIGASE RHB1A-RELATED"/>
    <property type="match status" value="1"/>
</dbReference>
<evidence type="ECO:0000256" key="3">
    <source>
        <dbReference type="ARBA" id="ARBA00022679"/>
    </source>
</evidence>
<reference evidence="11" key="1">
    <citation type="journal article" date="2019" name="Nat. Commun.">
        <title>Genome-wide association mapping of date palm fruit traits.</title>
        <authorList>
            <person name="Hazzouri K.M."/>
            <person name="Gros-Balthazard M."/>
            <person name="Flowers J.M."/>
            <person name="Copetti D."/>
            <person name="Lemansour A."/>
            <person name="Lebrun M."/>
            <person name="Masmoudi K."/>
            <person name="Ferrand S."/>
            <person name="Dhar M.I."/>
            <person name="Fresquez Z.A."/>
            <person name="Rosas U."/>
            <person name="Zhang J."/>
            <person name="Talag J."/>
            <person name="Lee S."/>
            <person name="Kudrna D."/>
            <person name="Powell R.F."/>
            <person name="Leitch I.J."/>
            <person name="Krueger R.R."/>
            <person name="Wing R.A."/>
            <person name="Amiri K.M.A."/>
            <person name="Purugganan M.D."/>
        </authorList>
    </citation>
    <scope>NUCLEOTIDE SEQUENCE [LARGE SCALE GENOMIC DNA]</scope>
    <source>
        <strain evidence="11">cv. Khalas</strain>
    </source>
</reference>
<keyword evidence="3" id="KW-0808">Transferase</keyword>
<evidence type="ECO:0000256" key="7">
    <source>
        <dbReference type="ARBA" id="ARBA00022833"/>
    </source>
</evidence>